<reference evidence="1 2" key="1">
    <citation type="submission" date="2015-07" db="EMBL/GenBank/DDBJ databases">
        <title>Draft Genome Sequence of Malassezia furfur CBS1878 and Malassezia pachydermatis CBS1879.</title>
        <authorList>
            <person name="Triana S."/>
            <person name="Ohm R."/>
            <person name="Gonzalez A."/>
            <person name="DeCock H."/>
            <person name="Restrepo S."/>
            <person name="Celis A."/>
        </authorList>
    </citation>
    <scope>NUCLEOTIDE SEQUENCE [LARGE SCALE GENOMIC DNA]</scope>
    <source>
        <strain evidence="1 2">CBS 1879</strain>
    </source>
</reference>
<dbReference type="EMBL" id="LGAV01000011">
    <property type="protein sequence ID" value="KOS12539.1"/>
    <property type="molecule type" value="Genomic_DNA"/>
</dbReference>
<dbReference type="InterPro" id="IPR019410">
    <property type="entry name" value="Methyltransf_16"/>
</dbReference>
<dbReference type="Gene3D" id="3.40.50.150">
    <property type="entry name" value="Vaccinia Virus protein VP39"/>
    <property type="match status" value="1"/>
</dbReference>
<dbReference type="Pfam" id="PF10294">
    <property type="entry name" value="Methyltransf_16"/>
    <property type="match status" value="1"/>
</dbReference>
<evidence type="ECO:0000313" key="1">
    <source>
        <dbReference type="EMBL" id="KOS12539.1"/>
    </source>
</evidence>
<protein>
    <recommendedName>
        <fullName evidence="3">Nicotinamide n-methyltransferase</fullName>
    </recommendedName>
</protein>
<gene>
    <name evidence="1" type="ORF">Malapachy_2846</name>
</gene>
<dbReference type="PANTHER" id="PTHR14614">
    <property type="entry name" value="HEPATOCELLULAR CARCINOMA-ASSOCIATED ANTIGEN"/>
    <property type="match status" value="1"/>
</dbReference>
<name>A0A0M9VMR1_9BASI</name>
<dbReference type="SUPFAM" id="SSF53335">
    <property type="entry name" value="S-adenosyl-L-methionine-dependent methyltransferases"/>
    <property type="match status" value="1"/>
</dbReference>
<dbReference type="VEuPathDB" id="FungiDB:Malapachy_2846"/>
<evidence type="ECO:0008006" key="3">
    <source>
        <dbReference type="Google" id="ProtNLM"/>
    </source>
</evidence>
<dbReference type="Proteomes" id="UP000037751">
    <property type="component" value="Unassembled WGS sequence"/>
</dbReference>
<dbReference type="RefSeq" id="XP_017990171.1">
    <property type="nucleotide sequence ID" value="XM_018137332.1"/>
</dbReference>
<comment type="caution">
    <text evidence="1">The sequence shown here is derived from an EMBL/GenBank/DDBJ whole genome shotgun (WGS) entry which is preliminary data.</text>
</comment>
<proteinExistence type="predicted"/>
<organism evidence="1 2">
    <name type="scientific">Malassezia pachydermatis</name>
    <dbReference type="NCBI Taxonomy" id="77020"/>
    <lineage>
        <taxon>Eukaryota</taxon>
        <taxon>Fungi</taxon>
        <taxon>Dikarya</taxon>
        <taxon>Basidiomycota</taxon>
        <taxon>Ustilaginomycotina</taxon>
        <taxon>Malasseziomycetes</taxon>
        <taxon>Malasseziales</taxon>
        <taxon>Malasseziaceae</taxon>
        <taxon>Malassezia</taxon>
    </lineage>
</organism>
<keyword evidence="2" id="KW-1185">Reference proteome</keyword>
<dbReference type="OrthoDB" id="407325at2759"/>
<dbReference type="InterPro" id="IPR029063">
    <property type="entry name" value="SAM-dependent_MTases_sf"/>
</dbReference>
<dbReference type="GO" id="GO:0005737">
    <property type="term" value="C:cytoplasm"/>
    <property type="evidence" value="ECO:0007669"/>
    <property type="project" value="TreeGrafter"/>
</dbReference>
<accession>A0A0M9VMR1</accession>
<dbReference type="PANTHER" id="PTHR14614:SF130">
    <property type="entry name" value="PROTEIN-LYSINE N-METHYLTRANSFERASE EEF2KMT"/>
    <property type="match status" value="1"/>
</dbReference>
<dbReference type="GeneID" id="28729208"/>
<evidence type="ECO:0000313" key="2">
    <source>
        <dbReference type="Proteomes" id="UP000037751"/>
    </source>
</evidence>
<dbReference type="AlphaFoldDB" id="A0A0M9VMR1"/>
<sequence length="262" mass="28601">MDDVDYFEDALFTVFEHHQPAHGDPGTEEQYQNDALPAWCINKAAERCLVYRIPMASSSNTKLFAHHQWDAGVHLADMVVANAPIDVRGRRVIELGAGTGLPSLAAAAQGAAYVVVSDYPDADILHNLEVNVARLQAQAHAQGLPPRALHVAGLAWGDKAQESALCEDGQYDIVLAADVLWVSSQHENLLHSICALLRRDAAARCIVVAGFHTGRPATARFFEAARTRGLALDVEAPFHGWYERSFRGEERAWQASVGNGSW</sequence>
<dbReference type="GO" id="GO:0008757">
    <property type="term" value="F:S-adenosylmethionine-dependent methyltransferase activity"/>
    <property type="evidence" value="ECO:0007669"/>
    <property type="project" value="UniProtKB-ARBA"/>
</dbReference>